<accession>M2ZFG4</accession>
<keyword evidence="2" id="KW-1185">Reference proteome</keyword>
<dbReference type="KEGG" id="pfj:MYCFIDRAFT_184091"/>
<evidence type="ECO:0000313" key="1">
    <source>
        <dbReference type="EMBL" id="EME77874.1"/>
    </source>
</evidence>
<dbReference type="HOGENOM" id="CLU_2427971_0_0_1"/>
<organism evidence="1 2">
    <name type="scientific">Pseudocercospora fijiensis (strain CIRAD86)</name>
    <name type="common">Black leaf streak disease fungus</name>
    <name type="synonym">Mycosphaerella fijiensis</name>
    <dbReference type="NCBI Taxonomy" id="383855"/>
    <lineage>
        <taxon>Eukaryota</taxon>
        <taxon>Fungi</taxon>
        <taxon>Dikarya</taxon>
        <taxon>Ascomycota</taxon>
        <taxon>Pezizomycotina</taxon>
        <taxon>Dothideomycetes</taxon>
        <taxon>Dothideomycetidae</taxon>
        <taxon>Mycosphaerellales</taxon>
        <taxon>Mycosphaerellaceae</taxon>
        <taxon>Pseudocercospora</taxon>
    </lineage>
</organism>
<name>M2ZFG4_PSEFD</name>
<dbReference type="EMBL" id="KB446564">
    <property type="protein sequence ID" value="EME77874.1"/>
    <property type="molecule type" value="Genomic_DNA"/>
</dbReference>
<dbReference type="GeneID" id="19334710"/>
<dbReference type="AlphaFoldDB" id="M2ZFG4"/>
<evidence type="ECO:0000313" key="2">
    <source>
        <dbReference type="Proteomes" id="UP000016932"/>
    </source>
</evidence>
<sequence>MRMYLTEQPCTIDLRISRSTTKACGGDVLVTLGHCRLGEIVAVCKAVKGCFAKRKESEIEDAKSRGDWSGLLDAETEGLLRQYRGRIVRFY</sequence>
<dbReference type="Proteomes" id="UP000016932">
    <property type="component" value="Unassembled WGS sequence"/>
</dbReference>
<dbReference type="RefSeq" id="XP_007931628.1">
    <property type="nucleotide sequence ID" value="XM_007933437.1"/>
</dbReference>
<protein>
    <submittedName>
        <fullName evidence="1">Uncharacterized protein</fullName>
    </submittedName>
</protein>
<reference evidence="1 2" key="1">
    <citation type="journal article" date="2012" name="PLoS Pathog.">
        <title>Diverse lifestyles and strategies of plant pathogenesis encoded in the genomes of eighteen Dothideomycetes fungi.</title>
        <authorList>
            <person name="Ohm R.A."/>
            <person name="Feau N."/>
            <person name="Henrissat B."/>
            <person name="Schoch C.L."/>
            <person name="Horwitz B.A."/>
            <person name="Barry K.W."/>
            <person name="Condon B.J."/>
            <person name="Copeland A.C."/>
            <person name="Dhillon B."/>
            <person name="Glaser F."/>
            <person name="Hesse C.N."/>
            <person name="Kosti I."/>
            <person name="LaButti K."/>
            <person name="Lindquist E.A."/>
            <person name="Lucas S."/>
            <person name="Salamov A.A."/>
            <person name="Bradshaw R.E."/>
            <person name="Ciuffetti L."/>
            <person name="Hamelin R.C."/>
            <person name="Kema G.H.J."/>
            <person name="Lawrence C."/>
            <person name="Scott J.A."/>
            <person name="Spatafora J.W."/>
            <person name="Turgeon B.G."/>
            <person name="de Wit P.J.G.M."/>
            <person name="Zhong S."/>
            <person name="Goodwin S.B."/>
            <person name="Grigoriev I.V."/>
        </authorList>
    </citation>
    <scope>NUCLEOTIDE SEQUENCE [LARGE SCALE GENOMIC DNA]</scope>
    <source>
        <strain evidence="1 2">CIRAD86</strain>
    </source>
</reference>
<gene>
    <name evidence="1" type="ORF">MYCFIDRAFT_184091</name>
</gene>
<dbReference type="VEuPathDB" id="FungiDB:MYCFIDRAFT_184091"/>
<dbReference type="OrthoDB" id="10293488at2759"/>
<proteinExistence type="predicted"/>